<evidence type="ECO:0000313" key="4">
    <source>
        <dbReference type="RefSeq" id="XP_033532806.1"/>
    </source>
</evidence>
<evidence type="ECO:0000256" key="1">
    <source>
        <dbReference type="SAM" id="MobiDB-lite"/>
    </source>
</evidence>
<keyword evidence="3" id="KW-1185">Reference proteome</keyword>
<dbReference type="RefSeq" id="XP_033532806.1">
    <property type="nucleotide sequence ID" value="XM_033680756.1"/>
</dbReference>
<reference evidence="2 4" key="1">
    <citation type="submission" date="2020-01" db="EMBL/GenBank/DDBJ databases">
        <authorList>
            <consortium name="DOE Joint Genome Institute"/>
            <person name="Haridas S."/>
            <person name="Albert R."/>
            <person name="Binder M."/>
            <person name="Bloem J."/>
            <person name="Labutti K."/>
            <person name="Salamov A."/>
            <person name="Andreopoulos B."/>
            <person name="Baker S.E."/>
            <person name="Barry K."/>
            <person name="Bills G."/>
            <person name="Bluhm B.H."/>
            <person name="Cannon C."/>
            <person name="Castanera R."/>
            <person name="Culley D.E."/>
            <person name="Daum C."/>
            <person name="Ezra D."/>
            <person name="Gonzalez J.B."/>
            <person name="Henrissat B."/>
            <person name="Kuo A."/>
            <person name="Liang C."/>
            <person name="Lipzen A."/>
            <person name="Lutzoni F."/>
            <person name="Magnuson J."/>
            <person name="Mondo S."/>
            <person name="Nolan M."/>
            <person name="Ohm R."/>
            <person name="Pangilinan J."/>
            <person name="Park H.-J."/>
            <person name="Ramirez L."/>
            <person name="Alfaro M."/>
            <person name="Sun H."/>
            <person name="Tritt A."/>
            <person name="Yoshinaga Y."/>
            <person name="Zwiers L.-H."/>
            <person name="Turgeon B.G."/>
            <person name="Goodwin S.B."/>
            <person name="Spatafora J.W."/>
            <person name="Crous P.W."/>
            <person name="Grigoriev I.V."/>
        </authorList>
    </citation>
    <scope>NUCLEOTIDE SEQUENCE</scope>
    <source>
        <strain evidence="2 4">CBS 781.70</strain>
    </source>
</reference>
<dbReference type="EMBL" id="ML975162">
    <property type="protein sequence ID" value="KAF1811175.1"/>
    <property type="molecule type" value="Genomic_DNA"/>
</dbReference>
<feature type="compositionally biased region" description="Low complexity" evidence="1">
    <location>
        <begin position="65"/>
        <end position="95"/>
    </location>
</feature>
<gene>
    <name evidence="2 4" type="ORF">P152DRAFT_467220</name>
</gene>
<name>A0A6G1FZ77_9PEZI</name>
<feature type="region of interest" description="Disordered" evidence="1">
    <location>
        <begin position="1"/>
        <end position="34"/>
    </location>
</feature>
<feature type="compositionally biased region" description="Low complexity" evidence="1">
    <location>
        <begin position="135"/>
        <end position="150"/>
    </location>
</feature>
<evidence type="ECO:0000313" key="2">
    <source>
        <dbReference type="EMBL" id="KAF1811175.1"/>
    </source>
</evidence>
<feature type="compositionally biased region" description="Low complexity" evidence="1">
    <location>
        <begin position="106"/>
        <end position="117"/>
    </location>
</feature>
<evidence type="ECO:0000313" key="3">
    <source>
        <dbReference type="Proteomes" id="UP000504638"/>
    </source>
</evidence>
<dbReference type="AlphaFoldDB" id="A0A6G1FZ77"/>
<organism evidence="2">
    <name type="scientific">Eremomyces bilateralis CBS 781.70</name>
    <dbReference type="NCBI Taxonomy" id="1392243"/>
    <lineage>
        <taxon>Eukaryota</taxon>
        <taxon>Fungi</taxon>
        <taxon>Dikarya</taxon>
        <taxon>Ascomycota</taxon>
        <taxon>Pezizomycotina</taxon>
        <taxon>Dothideomycetes</taxon>
        <taxon>Dothideomycetes incertae sedis</taxon>
        <taxon>Eremomycetales</taxon>
        <taxon>Eremomycetaceae</taxon>
        <taxon>Eremomyces</taxon>
    </lineage>
</organism>
<feature type="region of interest" description="Disordered" evidence="1">
    <location>
        <begin position="64"/>
        <end position="218"/>
    </location>
</feature>
<dbReference type="OrthoDB" id="5419666at2759"/>
<feature type="compositionally biased region" description="Low complexity" evidence="1">
    <location>
        <begin position="191"/>
        <end position="205"/>
    </location>
</feature>
<accession>A0A6G1FZ77</accession>
<sequence length="305" mass="32994">MSLARAFTTHRKKPSGSEPPPSPSRAFNMRSKGFDRNKISAPVALLSTTNTLAYNAPDIQTLKTQTRNISNSSSASTASVQSSDESDSRSTSTRSVRSRETLTDASSVGSSPSSPQPNHLSEYFKSASNSGQAGPRRSASSSNLRPPSSRQTQASLHADTPSVPERAASHSKRAHERLARQRSLQHVRAHGSIGSINSIASAGSATPAVPQPMAPREQRSSLDMFNRAAVDASHPFGKELEKLSEVAEEFGDAMRSAEWDEDLAVMRRRGLKRFCAEEYRFEIRPLFVAAFPTTPRQVAAGGAWI</sequence>
<dbReference type="Proteomes" id="UP000504638">
    <property type="component" value="Unplaced"/>
</dbReference>
<reference evidence="4" key="2">
    <citation type="submission" date="2020-04" db="EMBL/GenBank/DDBJ databases">
        <authorList>
            <consortium name="NCBI Genome Project"/>
        </authorList>
    </citation>
    <scope>NUCLEOTIDE SEQUENCE</scope>
    <source>
        <strain evidence="4">CBS 781.70</strain>
    </source>
</reference>
<reference evidence="4" key="3">
    <citation type="submission" date="2025-04" db="UniProtKB">
        <authorList>
            <consortium name="RefSeq"/>
        </authorList>
    </citation>
    <scope>IDENTIFICATION</scope>
    <source>
        <strain evidence="4">CBS 781.70</strain>
    </source>
</reference>
<dbReference type="GeneID" id="54421326"/>
<protein>
    <submittedName>
        <fullName evidence="2 4">Uncharacterized protein</fullName>
    </submittedName>
</protein>
<proteinExistence type="predicted"/>